<evidence type="ECO:0000313" key="5">
    <source>
        <dbReference type="EMBL" id="MFD2168637.1"/>
    </source>
</evidence>
<dbReference type="EMBL" id="JBHUIO010000002">
    <property type="protein sequence ID" value="MFD2168637.1"/>
    <property type="molecule type" value="Genomic_DNA"/>
</dbReference>
<protein>
    <submittedName>
        <fullName evidence="5">Thiamine pyrophosphate-dependent enzyme</fullName>
    </submittedName>
</protein>
<dbReference type="PANTHER" id="PTHR42818">
    <property type="entry name" value="SULFOPYRUVATE DECARBOXYLASE SUBUNIT ALPHA"/>
    <property type="match status" value="1"/>
</dbReference>
<dbReference type="InterPro" id="IPR000399">
    <property type="entry name" value="TPP-bd_CS"/>
</dbReference>
<keyword evidence="6" id="KW-1185">Reference proteome</keyword>
<reference evidence="6" key="1">
    <citation type="journal article" date="2019" name="Int. J. Syst. Evol. Microbiol.">
        <title>The Global Catalogue of Microorganisms (GCM) 10K type strain sequencing project: providing services to taxonomists for standard genome sequencing and annotation.</title>
        <authorList>
            <consortium name="The Broad Institute Genomics Platform"/>
            <consortium name="The Broad Institute Genome Sequencing Center for Infectious Disease"/>
            <person name="Wu L."/>
            <person name="Ma J."/>
        </authorList>
    </citation>
    <scope>NUCLEOTIDE SEQUENCE [LARGE SCALE GENOMIC DNA]</scope>
    <source>
        <strain evidence="6">CGMCC 1.13574</strain>
    </source>
</reference>
<keyword evidence="2" id="KW-0786">Thiamine pyrophosphate</keyword>
<evidence type="ECO:0000256" key="3">
    <source>
        <dbReference type="ARBA" id="ARBA00023239"/>
    </source>
</evidence>
<evidence type="ECO:0000256" key="2">
    <source>
        <dbReference type="ARBA" id="ARBA00023052"/>
    </source>
</evidence>
<name>A0ABW4ZS56_9BACL</name>
<keyword evidence="1" id="KW-0210">Decarboxylase</keyword>
<dbReference type="RefSeq" id="WP_386043525.1">
    <property type="nucleotide sequence ID" value="NZ_JBHUIO010000002.1"/>
</dbReference>
<dbReference type="Pfam" id="PF02775">
    <property type="entry name" value="TPP_enzyme_C"/>
    <property type="match status" value="1"/>
</dbReference>
<feature type="domain" description="Thiamine pyrophosphate enzyme TPP-binding" evidence="4">
    <location>
        <begin position="40"/>
        <end position="140"/>
    </location>
</feature>
<dbReference type="SUPFAM" id="SSF52518">
    <property type="entry name" value="Thiamin diphosphate-binding fold (THDP-binding)"/>
    <property type="match status" value="1"/>
</dbReference>
<evidence type="ECO:0000259" key="4">
    <source>
        <dbReference type="Pfam" id="PF02775"/>
    </source>
</evidence>
<dbReference type="InterPro" id="IPR029061">
    <property type="entry name" value="THDP-binding"/>
</dbReference>
<evidence type="ECO:0000313" key="6">
    <source>
        <dbReference type="Proteomes" id="UP001597343"/>
    </source>
</evidence>
<evidence type="ECO:0000256" key="1">
    <source>
        <dbReference type="ARBA" id="ARBA00022793"/>
    </source>
</evidence>
<dbReference type="PANTHER" id="PTHR42818:SF1">
    <property type="entry name" value="SULFOPYRUVATE DECARBOXYLASE"/>
    <property type="match status" value="1"/>
</dbReference>
<accession>A0ABW4ZS56</accession>
<comment type="caution">
    <text evidence="5">The sequence shown here is derived from an EMBL/GenBank/DDBJ whole genome shotgun (WGS) entry which is preliminary data.</text>
</comment>
<sequence>MKMADAMQAVLDRYPDALYVSTCGYISRDLFNLKDSSNNFYLLGSMGMAAPVALGLALTHPDKTVVAFDGDGSFLMNLGVIAMITSERPQNLVHVVLDNRSYESTGGQKPARFENMVQVALAAGYQHAYQMEQPSEMESAEQSNGLTFVHALIDPRTEKIGKRIEWTPQQLVARFRLNSERG</sequence>
<dbReference type="Gene3D" id="3.40.50.970">
    <property type="match status" value="1"/>
</dbReference>
<keyword evidence="3" id="KW-0456">Lyase</keyword>
<gene>
    <name evidence="5" type="ORF">ACFSOY_01210</name>
</gene>
<dbReference type="InterPro" id="IPR011766">
    <property type="entry name" value="TPP_enzyme_TPP-bd"/>
</dbReference>
<dbReference type="InterPro" id="IPR051818">
    <property type="entry name" value="TPP_dependent_decarboxylase"/>
</dbReference>
<proteinExistence type="predicted"/>
<dbReference type="PROSITE" id="PS00187">
    <property type="entry name" value="TPP_ENZYMES"/>
    <property type="match status" value="1"/>
</dbReference>
<organism evidence="5 6">
    <name type="scientific">Tumebacillus lipolyticus</name>
    <dbReference type="NCBI Taxonomy" id="1280370"/>
    <lineage>
        <taxon>Bacteria</taxon>
        <taxon>Bacillati</taxon>
        <taxon>Bacillota</taxon>
        <taxon>Bacilli</taxon>
        <taxon>Bacillales</taxon>
        <taxon>Alicyclobacillaceae</taxon>
        <taxon>Tumebacillus</taxon>
    </lineage>
</organism>
<dbReference type="Proteomes" id="UP001597343">
    <property type="component" value="Unassembled WGS sequence"/>
</dbReference>